<protein>
    <submittedName>
        <fullName evidence="1">Uncharacterized protein</fullName>
    </submittedName>
</protein>
<dbReference type="EMBL" id="KD182499">
    <property type="protein sequence ID" value="EMS54447.1"/>
    <property type="molecule type" value="Genomic_DNA"/>
</dbReference>
<dbReference type="InterPro" id="IPR000626">
    <property type="entry name" value="Ubiquitin-like_dom"/>
</dbReference>
<accession>M7Z3B5</accession>
<proteinExistence type="predicted"/>
<sequence>MARVFHVYNYEQVARKETFVRGTGRFVISDDMTIKPASTGVIQSLPQAFGSNGIAHGFEELEVTVSWLTVSSMLKAFLSSDTVLSDAFLTNEPDGKAAHATAKPSIDRKIPPSDQDSVGSFPESKIKIFYDTYKKKVMYAECNREFVDLLMGFLTYPASCVIKHTGAVTCHLGRCFTNLYSSVVDLANAGCFTGGLPGVMLLDPSIMPFDILSNILSDRCRPLDCRCRKDTMPELARYCFHPEIVEDRKYVVGDDLLIHQATAMSVMKYWSGRNKAMVLETDITVGKQEAVALLRAALITSKNALTEVFIDRLEAQSVPGGRIITVEIARSDTIAIVKGRIKDRVSIPEGFRHELVYGSRYLKDSRTVAD</sequence>
<dbReference type="Gene3D" id="3.10.20.90">
    <property type="entry name" value="Phosphatidylinositol 3-kinase Catalytic Subunit, Chain A, domain 1"/>
    <property type="match status" value="1"/>
</dbReference>
<dbReference type="SUPFAM" id="SSF54236">
    <property type="entry name" value="Ubiquitin-like"/>
    <property type="match status" value="1"/>
</dbReference>
<dbReference type="InterPro" id="IPR029071">
    <property type="entry name" value="Ubiquitin-like_domsf"/>
</dbReference>
<dbReference type="PROSITE" id="PS50053">
    <property type="entry name" value="UBIQUITIN_2"/>
    <property type="match status" value="1"/>
</dbReference>
<dbReference type="PANTHER" id="PTHR33103">
    <property type="entry name" value="OS01G0153900 PROTEIN"/>
    <property type="match status" value="1"/>
</dbReference>
<dbReference type="CDD" id="cd17039">
    <property type="entry name" value="Ubl_ubiquitin_like"/>
    <property type="match status" value="1"/>
</dbReference>
<organism evidence="1">
    <name type="scientific">Triticum urartu</name>
    <name type="common">Red wild einkorn</name>
    <name type="synonym">Crithodium urartu</name>
    <dbReference type="NCBI Taxonomy" id="4572"/>
    <lineage>
        <taxon>Eukaryota</taxon>
        <taxon>Viridiplantae</taxon>
        <taxon>Streptophyta</taxon>
        <taxon>Embryophyta</taxon>
        <taxon>Tracheophyta</taxon>
        <taxon>Spermatophyta</taxon>
        <taxon>Magnoliopsida</taxon>
        <taxon>Liliopsida</taxon>
        <taxon>Poales</taxon>
        <taxon>Poaceae</taxon>
        <taxon>BOP clade</taxon>
        <taxon>Pooideae</taxon>
        <taxon>Triticodae</taxon>
        <taxon>Triticeae</taxon>
        <taxon>Triticinae</taxon>
        <taxon>Triticum</taxon>
    </lineage>
</organism>
<evidence type="ECO:0000313" key="1">
    <source>
        <dbReference type="EMBL" id="EMS54447.1"/>
    </source>
</evidence>
<dbReference type="InterPro" id="IPR007750">
    <property type="entry name" value="DUF674"/>
</dbReference>
<gene>
    <name evidence="1" type="ORF">TRIUR3_02164</name>
</gene>
<dbReference type="PANTHER" id="PTHR33103:SF37">
    <property type="entry name" value="DUF674 FAMILY PROTEIN"/>
    <property type="match status" value="1"/>
</dbReference>
<dbReference type="eggNOG" id="ENOG502RI50">
    <property type="taxonomic scope" value="Eukaryota"/>
</dbReference>
<dbReference type="Pfam" id="PF05056">
    <property type="entry name" value="DUF674"/>
    <property type="match status" value="1"/>
</dbReference>
<dbReference type="AlphaFoldDB" id="M7Z3B5"/>
<reference evidence="1" key="1">
    <citation type="journal article" date="2013" name="Nature">
        <title>Draft genome of the wheat A-genome progenitor Triticum urartu.</title>
        <authorList>
            <person name="Ling H.Q."/>
            <person name="Zhao S."/>
            <person name="Liu D."/>
            <person name="Wang J."/>
            <person name="Sun H."/>
            <person name="Zhang C."/>
            <person name="Fan H."/>
            <person name="Li D."/>
            <person name="Dong L."/>
            <person name="Tao Y."/>
            <person name="Gao C."/>
            <person name="Wu H."/>
            <person name="Li Y."/>
            <person name="Cui Y."/>
            <person name="Guo X."/>
            <person name="Zheng S."/>
            <person name="Wang B."/>
            <person name="Yu K."/>
            <person name="Liang Q."/>
            <person name="Yang W."/>
            <person name="Lou X."/>
            <person name="Chen J."/>
            <person name="Feng M."/>
            <person name="Jian J."/>
            <person name="Zhang X."/>
            <person name="Luo G."/>
            <person name="Jiang Y."/>
            <person name="Liu J."/>
            <person name="Wang Z."/>
            <person name="Sha Y."/>
            <person name="Zhang B."/>
            <person name="Wu H."/>
            <person name="Tang D."/>
            <person name="Shen Q."/>
            <person name="Xue P."/>
            <person name="Zou S."/>
            <person name="Wang X."/>
            <person name="Liu X."/>
            <person name="Wang F."/>
            <person name="Yang Y."/>
            <person name="An X."/>
            <person name="Dong Z."/>
            <person name="Zhang K."/>
            <person name="Zhang X."/>
            <person name="Luo M.C."/>
            <person name="Dvorak J."/>
            <person name="Tong Y."/>
            <person name="Wang J."/>
            <person name="Yang H."/>
            <person name="Li Z."/>
            <person name="Wang D."/>
            <person name="Zhang A."/>
            <person name="Wang J."/>
        </authorList>
    </citation>
    <scope>NUCLEOTIDE SEQUENCE</scope>
</reference>
<dbReference type="OMA" id="LARYCFH"/>
<name>M7Z3B5_TRIUA</name>